<keyword evidence="3" id="KW-1185">Reference proteome</keyword>
<protein>
    <submittedName>
        <fullName evidence="2">Uncharacterized protein</fullName>
    </submittedName>
</protein>
<dbReference type="AlphaFoldDB" id="A0A420YLQ0"/>
<dbReference type="Proteomes" id="UP000275385">
    <property type="component" value="Unassembled WGS sequence"/>
</dbReference>
<feature type="region of interest" description="Disordered" evidence="1">
    <location>
        <begin position="122"/>
        <end position="152"/>
    </location>
</feature>
<organism evidence="2 3">
    <name type="scientific">Coniochaeta pulveracea</name>
    <dbReference type="NCBI Taxonomy" id="177199"/>
    <lineage>
        <taxon>Eukaryota</taxon>
        <taxon>Fungi</taxon>
        <taxon>Dikarya</taxon>
        <taxon>Ascomycota</taxon>
        <taxon>Pezizomycotina</taxon>
        <taxon>Sordariomycetes</taxon>
        <taxon>Sordariomycetidae</taxon>
        <taxon>Coniochaetales</taxon>
        <taxon>Coniochaetaceae</taxon>
        <taxon>Coniochaeta</taxon>
    </lineage>
</organism>
<dbReference type="STRING" id="177199.A0A420YLQ0"/>
<reference evidence="2 3" key="1">
    <citation type="submission" date="2018-08" db="EMBL/GenBank/DDBJ databases">
        <title>Draft genome of the lignicolous fungus Coniochaeta pulveracea.</title>
        <authorList>
            <person name="Borstlap C.J."/>
            <person name="De Witt R.N."/>
            <person name="Botha A."/>
            <person name="Volschenk H."/>
        </authorList>
    </citation>
    <scope>NUCLEOTIDE SEQUENCE [LARGE SCALE GENOMIC DNA]</scope>
    <source>
        <strain evidence="2 3">CAB683</strain>
    </source>
</reference>
<feature type="compositionally biased region" description="Gly residues" evidence="1">
    <location>
        <begin position="138"/>
        <end position="150"/>
    </location>
</feature>
<evidence type="ECO:0000256" key="1">
    <source>
        <dbReference type="SAM" id="MobiDB-lite"/>
    </source>
</evidence>
<dbReference type="OrthoDB" id="4701694at2759"/>
<evidence type="ECO:0000313" key="2">
    <source>
        <dbReference type="EMBL" id="RKU48823.1"/>
    </source>
</evidence>
<evidence type="ECO:0000313" key="3">
    <source>
        <dbReference type="Proteomes" id="UP000275385"/>
    </source>
</evidence>
<gene>
    <name evidence="2" type="ORF">DL546_006893</name>
</gene>
<accession>A0A420YLQ0</accession>
<name>A0A420YLQ0_9PEZI</name>
<dbReference type="EMBL" id="QVQW01000003">
    <property type="protein sequence ID" value="RKU48823.1"/>
    <property type="molecule type" value="Genomic_DNA"/>
</dbReference>
<comment type="caution">
    <text evidence="2">The sequence shown here is derived from an EMBL/GenBank/DDBJ whole genome shotgun (WGS) entry which is preliminary data.</text>
</comment>
<sequence length="941" mass="103233">MPLDNWTLRRYPADKPSIILQASDTEWPYDGLVQLDHDLDIYAEEVSIPAHILAPGRHVGIFAKSITCLNNSEIVASGREGPSKLVTLFSGPKAGGKGGSAGDIQLYVEDADLETLGKLSLKASGGKGGSGEDTKQGLAGGPGGDGGDGGRVSVAVRTSGFTATLLQRATAILRAKDCSSDQKRQLCEDFVSSCSRIERLRKDRPDHSAKIKALKAELARNGDADELMDFFREELADLLSNEAGSFQALVAGQVEYGGGAYGVGGMGTVTGGKNGSPGSACLPKVSYCYLQPNKLRQLDMSIAHPDQCAMVLHLAKLDYYVGSSETMKVATDRLVRLHDRLLFLDGLQPTDPIYGAYRNAETRMHLLPRKLDPKALDEPAGFAGLREVATEVDALLRQIALGIDFYGHKPEWVPRGSYDFYANLTKEMLEHAKFAEQAWRRYHAEEVTQEKMLAAVREMRDQAHLSAEAARDFVVQLRPFLESTVIAIGALDFQMKQCKRDLVEKLVTQADAISRVEQKLGADFNDVVEAATMVAFCPEPAMLLIQGSGLAYKAVKDAKIEDDDGEPGIKKELLVKKMTTLSKGVGALVQEYRASMVDGQTAEIDDPGADKLLAKKEDYMELVSNYHKAIGEQDIEEVSKAFDAYVDAALERNNTIMTYNASVNIALKKRAEADAAEAKAASLSDTVLANTCPDLPAISIFMEQVYSESLWTLLESLSMTQRALRFWSLSTVDEIKQALQNKPPALLDAATLSHVRNRLVASYGHAVESFGKEPQRFEGLRYELSAAEVRRWRTHPKMQTIVRIKPAFRDTTAEESPFYGKANVRLHTVRFFAEGVETKAETMHVLLTHLGEEVIVDAKNQPHTWIHEQLKVQFQYRMADMSFTGPGTVDGTIGAKVQGKYAMVGPFASWLVDVNPAYNSGIDITDVGRAWLEFSGEFDSL</sequence>
<proteinExistence type="predicted"/>